<evidence type="ECO:0000256" key="5">
    <source>
        <dbReference type="RuleBase" id="RU000660"/>
    </source>
</evidence>
<feature type="compositionally biased region" description="Basic and acidic residues" evidence="6">
    <location>
        <begin position="208"/>
        <end position="218"/>
    </location>
</feature>
<dbReference type="AlphaFoldDB" id="A0A364V773"/>
<accession>A0A364V773</accession>
<dbReference type="Proteomes" id="UP000251577">
    <property type="component" value="Unassembled WGS sequence"/>
</dbReference>
<gene>
    <name evidence="4" type="primary">rplQ</name>
    <name evidence="7" type="ORF">DLJ54_02960</name>
</gene>
<evidence type="ECO:0000256" key="2">
    <source>
        <dbReference type="ARBA" id="ARBA00022980"/>
    </source>
</evidence>
<reference evidence="7 8" key="1">
    <citation type="journal article" date="2018" name="Syst. Appl. Microbiol.">
        <title>Corynebacterium heidelbergense sp. nov., isolated from the preen glands of Egyptian geese (Alopochen aegyptiacus).</title>
        <authorList>
            <person name="Braun M.S."/>
            <person name="Wang E."/>
            <person name="Zimmermann S."/>
            <person name="Wink M."/>
        </authorList>
    </citation>
    <scope>NUCLEOTIDE SEQUENCE [LARGE SCALE GENOMIC DNA]</scope>
    <source>
        <strain evidence="7 8">647</strain>
    </source>
</reference>
<dbReference type="NCBIfam" id="TIGR00059">
    <property type="entry name" value="L17"/>
    <property type="match status" value="1"/>
</dbReference>
<evidence type="ECO:0000313" key="8">
    <source>
        <dbReference type="Proteomes" id="UP000251577"/>
    </source>
</evidence>
<feature type="compositionally biased region" description="Low complexity" evidence="6">
    <location>
        <begin position="159"/>
        <end position="175"/>
    </location>
</feature>
<dbReference type="PROSITE" id="PS01167">
    <property type="entry name" value="RIBOSOMAL_L17"/>
    <property type="match status" value="1"/>
</dbReference>
<evidence type="ECO:0000256" key="6">
    <source>
        <dbReference type="SAM" id="MobiDB-lite"/>
    </source>
</evidence>
<comment type="caution">
    <text evidence="7">The sequence shown here is derived from an EMBL/GenBank/DDBJ whole genome shotgun (WGS) entry which is preliminary data.</text>
</comment>
<feature type="region of interest" description="Disordered" evidence="6">
    <location>
        <begin position="116"/>
        <end position="218"/>
    </location>
</feature>
<keyword evidence="3 4" id="KW-0687">Ribonucleoprotein</keyword>
<dbReference type="HAMAP" id="MF_01368">
    <property type="entry name" value="Ribosomal_bL17"/>
    <property type="match status" value="1"/>
</dbReference>
<comment type="similarity">
    <text evidence="1 4 5">Belongs to the bacterial ribosomal protein bL17 family.</text>
</comment>
<dbReference type="GO" id="GO:0022625">
    <property type="term" value="C:cytosolic large ribosomal subunit"/>
    <property type="evidence" value="ECO:0007669"/>
    <property type="project" value="TreeGrafter"/>
</dbReference>
<dbReference type="GO" id="GO:0003735">
    <property type="term" value="F:structural constituent of ribosome"/>
    <property type="evidence" value="ECO:0007669"/>
    <property type="project" value="InterPro"/>
</dbReference>
<evidence type="ECO:0000256" key="1">
    <source>
        <dbReference type="ARBA" id="ARBA00008777"/>
    </source>
</evidence>
<keyword evidence="8" id="KW-1185">Reference proteome</keyword>
<feature type="compositionally biased region" description="Low complexity" evidence="6">
    <location>
        <begin position="188"/>
        <end position="198"/>
    </location>
</feature>
<evidence type="ECO:0000256" key="3">
    <source>
        <dbReference type="ARBA" id="ARBA00023274"/>
    </source>
</evidence>
<proteinExistence type="inferred from homology"/>
<keyword evidence="2 4" id="KW-0689">Ribosomal protein</keyword>
<comment type="subunit">
    <text evidence="4">Part of the 50S ribosomal subunit. Contacts protein L32.</text>
</comment>
<dbReference type="EMBL" id="QHCV01000019">
    <property type="protein sequence ID" value="RAV32513.1"/>
    <property type="molecule type" value="Genomic_DNA"/>
</dbReference>
<name>A0A364V773_9CORY</name>
<dbReference type="InterPro" id="IPR000456">
    <property type="entry name" value="Ribosomal_bL17"/>
</dbReference>
<dbReference type="InterPro" id="IPR047859">
    <property type="entry name" value="Ribosomal_bL17_CS"/>
</dbReference>
<evidence type="ECO:0000256" key="4">
    <source>
        <dbReference type="HAMAP-Rule" id="MF_01368"/>
    </source>
</evidence>
<dbReference type="RefSeq" id="WP_113630356.1">
    <property type="nucleotide sequence ID" value="NZ_QHCV01000019.1"/>
</dbReference>
<evidence type="ECO:0000313" key="7">
    <source>
        <dbReference type="EMBL" id="RAV32513.1"/>
    </source>
</evidence>
<organism evidence="7 8">
    <name type="scientific">Corynebacterium heidelbergense</name>
    <dbReference type="NCBI Taxonomy" id="2055947"/>
    <lineage>
        <taxon>Bacteria</taxon>
        <taxon>Bacillati</taxon>
        <taxon>Actinomycetota</taxon>
        <taxon>Actinomycetes</taxon>
        <taxon>Mycobacteriales</taxon>
        <taxon>Corynebacteriaceae</taxon>
        <taxon>Corynebacterium</taxon>
    </lineage>
</organism>
<dbReference type="InterPro" id="IPR036373">
    <property type="entry name" value="Ribosomal_bL17_sf"/>
</dbReference>
<sequence>MPTPKKGARLGGSASHQKKILSNLAAQLIEHGAIKTTDAKAKLLRPYVEKIITKAKSGTVADRRNVLKLIPNKAVVGYLFEEVAPKFEGRDGGYTRIVKLENRKGDNAPISRISLVTEPTASTEAERANRVAASKRSQGTASAETQAETDAPEVEAETATDSAAEAEAAEVQAEAGTEKAESVDADADASAIPASPVVEDPTTADTVETVKTEATENR</sequence>
<dbReference type="PANTHER" id="PTHR14413:SF16">
    <property type="entry name" value="LARGE RIBOSOMAL SUBUNIT PROTEIN BL17M"/>
    <property type="match status" value="1"/>
</dbReference>
<feature type="compositionally biased region" description="Polar residues" evidence="6">
    <location>
        <begin position="135"/>
        <end position="148"/>
    </location>
</feature>
<dbReference type="PANTHER" id="PTHR14413">
    <property type="entry name" value="RIBOSOMAL PROTEIN L17"/>
    <property type="match status" value="1"/>
</dbReference>
<dbReference type="Pfam" id="PF01196">
    <property type="entry name" value="Ribosomal_L17"/>
    <property type="match status" value="1"/>
</dbReference>
<dbReference type="Gene3D" id="3.90.1030.10">
    <property type="entry name" value="Ribosomal protein L17"/>
    <property type="match status" value="1"/>
</dbReference>
<dbReference type="SUPFAM" id="SSF64263">
    <property type="entry name" value="Prokaryotic ribosomal protein L17"/>
    <property type="match status" value="1"/>
</dbReference>
<dbReference type="GO" id="GO:0006412">
    <property type="term" value="P:translation"/>
    <property type="evidence" value="ECO:0007669"/>
    <property type="project" value="UniProtKB-UniRule"/>
</dbReference>
<protein>
    <recommendedName>
        <fullName evidence="4">Large ribosomal subunit protein bL17</fullName>
    </recommendedName>
</protein>